<proteinExistence type="predicted"/>
<keyword evidence="1" id="KW-1133">Transmembrane helix</keyword>
<reference evidence="2 3" key="1">
    <citation type="journal article" date="2018" name="Sci. Rep.">
        <title>Genomic signatures of local adaptation to the degree of environmental predictability in rotifers.</title>
        <authorList>
            <person name="Franch-Gras L."/>
            <person name="Hahn C."/>
            <person name="Garcia-Roger E.M."/>
            <person name="Carmona M.J."/>
            <person name="Serra M."/>
            <person name="Gomez A."/>
        </authorList>
    </citation>
    <scope>NUCLEOTIDE SEQUENCE [LARGE SCALE GENOMIC DNA]</scope>
    <source>
        <strain evidence="2">HYR1</strain>
    </source>
</reference>
<comment type="caution">
    <text evidence="2">The sequence shown here is derived from an EMBL/GenBank/DDBJ whole genome shotgun (WGS) entry which is preliminary data.</text>
</comment>
<keyword evidence="1" id="KW-0812">Transmembrane</keyword>
<evidence type="ECO:0000313" key="3">
    <source>
        <dbReference type="Proteomes" id="UP000276133"/>
    </source>
</evidence>
<dbReference type="EMBL" id="REGN01013752">
    <property type="protein sequence ID" value="RMZ93518.1"/>
    <property type="molecule type" value="Genomic_DNA"/>
</dbReference>
<feature type="transmembrane region" description="Helical" evidence="1">
    <location>
        <begin position="212"/>
        <end position="238"/>
    </location>
</feature>
<keyword evidence="1" id="KW-0472">Membrane</keyword>
<organism evidence="2 3">
    <name type="scientific">Brachionus plicatilis</name>
    <name type="common">Marine rotifer</name>
    <name type="synonym">Brachionus muelleri</name>
    <dbReference type="NCBI Taxonomy" id="10195"/>
    <lineage>
        <taxon>Eukaryota</taxon>
        <taxon>Metazoa</taxon>
        <taxon>Spiralia</taxon>
        <taxon>Gnathifera</taxon>
        <taxon>Rotifera</taxon>
        <taxon>Eurotatoria</taxon>
        <taxon>Monogononta</taxon>
        <taxon>Pseudotrocha</taxon>
        <taxon>Ploima</taxon>
        <taxon>Brachionidae</taxon>
        <taxon>Brachionus</taxon>
    </lineage>
</organism>
<dbReference type="InterPro" id="IPR053231">
    <property type="entry name" value="GPCR_LN-TM7"/>
</dbReference>
<feature type="transmembrane region" description="Helical" evidence="1">
    <location>
        <begin position="259"/>
        <end position="279"/>
    </location>
</feature>
<evidence type="ECO:0000313" key="2">
    <source>
        <dbReference type="EMBL" id="RMZ93518.1"/>
    </source>
</evidence>
<gene>
    <name evidence="2" type="ORF">BpHYR1_054277</name>
</gene>
<evidence type="ECO:0000256" key="1">
    <source>
        <dbReference type="SAM" id="Phobius"/>
    </source>
</evidence>
<dbReference type="Proteomes" id="UP000276133">
    <property type="component" value="Unassembled WGS sequence"/>
</dbReference>
<feature type="transmembrane region" description="Helical" evidence="1">
    <location>
        <begin position="299"/>
        <end position="318"/>
    </location>
</feature>
<sequence length="344" mass="39468">MFLYLYDFHTTPSINSSKSWQPFDMTLYEIETWLTIGLSSLSFISILIVTITYIIAHFKARDHAKETKMSVIRKLVKNEYLVLSYCSSLFISHLITPLHKLASKYFLSGFVRTDLMCLVVGILKHFLWLSCLFHSNAISFKIYLKLSKTMNANLMRKDNWLKSASKIFFYIYGATFVISACSIAIHFAVKQSNVYELGRKDRINSCFLSQPLYLIVFFAFPVLIILSMNSTLFVIVYLKTRSTLDSSECTEGNNLFLKLAIIMGLSWFVYVVGVVVTEIVPNHLLAQIIVLITSCQVNLQGFIIVLGLFWGACCEFLFNKKHRVNKDNQGNKKKENKVRNLTVL</sequence>
<feature type="transmembrane region" description="Helical" evidence="1">
    <location>
        <begin position="79"/>
        <end position="98"/>
    </location>
</feature>
<dbReference type="PANTHER" id="PTHR45902">
    <property type="entry name" value="LATROPHILIN RECEPTOR-LIKE PROTEIN A"/>
    <property type="match status" value="1"/>
</dbReference>
<feature type="transmembrane region" description="Helical" evidence="1">
    <location>
        <begin position="126"/>
        <end position="146"/>
    </location>
</feature>
<accession>A0A3M7P389</accession>
<evidence type="ECO:0008006" key="4">
    <source>
        <dbReference type="Google" id="ProtNLM"/>
    </source>
</evidence>
<name>A0A3M7P389_BRAPC</name>
<feature type="transmembrane region" description="Helical" evidence="1">
    <location>
        <begin position="167"/>
        <end position="189"/>
    </location>
</feature>
<dbReference type="OrthoDB" id="6134459at2759"/>
<dbReference type="AlphaFoldDB" id="A0A3M7P389"/>
<keyword evidence="3" id="KW-1185">Reference proteome</keyword>
<feature type="transmembrane region" description="Helical" evidence="1">
    <location>
        <begin position="33"/>
        <end position="58"/>
    </location>
</feature>
<dbReference type="PANTHER" id="PTHR45902:SF4">
    <property type="entry name" value="G-PROTEIN COUPLED RECEPTORS FAMILY 2 PROFILE 2 DOMAIN-CONTAINING PROTEIN"/>
    <property type="match status" value="1"/>
</dbReference>
<dbReference type="Gene3D" id="1.20.1070.10">
    <property type="entry name" value="Rhodopsin 7-helix transmembrane proteins"/>
    <property type="match status" value="1"/>
</dbReference>
<protein>
    <recommendedName>
        <fullName evidence="4">G-protein coupled receptors family 2 profile 2 domain-containing protein</fullName>
    </recommendedName>
</protein>